<keyword evidence="5 8" id="KW-0812">Transmembrane</keyword>
<dbReference type="AlphaFoldDB" id="A0A9W8GDQ2"/>
<comment type="cofactor">
    <cofactor evidence="1">
        <name>Mg(2+)</name>
        <dbReference type="ChEBI" id="CHEBI:18420"/>
    </cofactor>
</comment>
<protein>
    <submittedName>
        <fullName evidence="9">Para-hydroxybenzoate--polyprenyltransferase, mitochondrial (PHB:polyprenyltransferase)</fullName>
        <ecNumber evidence="9">2.5.1.39</ecNumber>
    </submittedName>
</protein>
<dbReference type="Proteomes" id="UP001151516">
    <property type="component" value="Unassembled WGS sequence"/>
</dbReference>
<gene>
    <name evidence="9" type="primary">COQ2</name>
    <name evidence="9" type="ORF">IWW39_006338</name>
</gene>
<dbReference type="Gene3D" id="1.10.357.140">
    <property type="entry name" value="UbiA prenyltransferase"/>
    <property type="match status" value="2"/>
</dbReference>
<keyword evidence="7 8" id="KW-0472">Membrane</keyword>
<evidence type="ECO:0000313" key="10">
    <source>
        <dbReference type="Proteomes" id="UP001151516"/>
    </source>
</evidence>
<dbReference type="InterPro" id="IPR039653">
    <property type="entry name" value="Prenyltransferase"/>
</dbReference>
<dbReference type="Pfam" id="PF01040">
    <property type="entry name" value="UbiA"/>
    <property type="match status" value="1"/>
</dbReference>
<feature type="transmembrane region" description="Helical" evidence="8">
    <location>
        <begin position="97"/>
        <end position="114"/>
    </location>
</feature>
<comment type="caution">
    <text evidence="9">The sequence shown here is derived from an EMBL/GenBank/DDBJ whole genome shotgun (WGS) entry which is preliminary data.</text>
</comment>
<sequence>MAYMLALFGTGAFVMRGAGCTINDMWDVKFDKMLAAGLAVLVQLNPYTIAFCLGSMPLVTIYPFMKRITYWPQLVLGLAFNWGALVGWTAVTGGMNWGVALPLYAAGVSWTLVYDTIYGHQDKRDDIAAGVKSTSLLFGDNTKAVLSVFSSSTIGLISVAGYMNGQGLPFYATVLGVGSAHLIWQLQKVDIHDPASCWRTFKSNTWFGGIILGAVLADMAYDRLYSDAAGSKEHSIQ</sequence>
<comment type="similarity">
    <text evidence="3">Belongs to the UbiA prenyltransferase family.</text>
</comment>
<evidence type="ECO:0000256" key="1">
    <source>
        <dbReference type="ARBA" id="ARBA00001946"/>
    </source>
</evidence>
<evidence type="ECO:0000256" key="6">
    <source>
        <dbReference type="ARBA" id="ARBA00022989"/>
    </source>
</evidence>
<evidence type="ECO:0000256" key="8">
    <source>
        <dbReference type="SAM" id="Phobius"/>
    </source>
</evidence>
<feature type="transmembrane region" description="Helical" evidence="8">
    <location>
        <begin position="74"/>
        <end position="91"/>
    </location>
</feature>
<dbReference type="PANTHER" id="PTHR11048">
    <property type="entry name" value="PRENYLTRANSFERASES"/>
    <property type="match status" value="1"/>
</dbReference>
<feature type="transmembrane region" description="Helical" evidence="8">
    <location>
        <begin position="44"/>
        <end position="62"/>
    </location>
</feature>
<name>A0A9W8GDQ2_9FUNG</name>
<dbReference type="EMBL" id="JANBTX010000645">
    <property type="protein sequence ID" value="KAJ2681430.1"/>
    <property type="molecule type" value="Genomic_DNA"/>
</dbReference>
<accession>A0A9W8GDQ2</accession>
<dbReference type="GO" id="GO:0006744">
    <property type="term" value="P:ubiquinone biosynthetic process"/>
    <property type="evidence" value="ECO:0007669"/>
    <property type="project" value="TreeGrafter"/>
</dbReference>
<keyword evidence="10" id="KW-1185">Reference proteome</keyword>
<dbReference type="GO" id="GO:0005743">
    <property type="term" value="C:mitochondrial inner membrane"/>
    <property type="evidence" value="ECO:0007669"/>
    <property type="project" value="TreeGrafter"/>
</dbReference>
<dbReference type="OrthoDB" id="18170at2759"/>
<evidence type="ECO:0000256" key="3">
    <source>
        <dbReference type="ARBA" id="ARBA00005985"/>
    </source>
</evidence>
<organism evidence="9 10">
    <name type="scientific">Coemansia spiralis</name>
    <dbReference type="NCBI Taxonomy" id="417178"/>
    <lineage>
        <taxon>Eukaryota</taxon>
        <taxon>Fungi</taxon>
        <taxon>Fungi incertae sedis</taxon>
        <taxon>Zoopagomycota</taxon>
        <taxon>Kickxellomycotina</taxon>
        <taxon>Kickxellomycetes</taxon>
        <taxon>Kickxellales</taxon>
        <taxon>Kickxellaceae</taxon>
        <taxon>Coemansia</taxon>
    </lineage>
</organism>
<dbReference type="InterPro" id="IPR000537">
    <property type="entry name" value="UbiA_prenyltransferase"/>
</dbReference>
<dbReference type="PANTHER" id="PTHR11048:SF28">
    <property type="entry name" value="4-HYDROXYBENZOATE POLYPRENYLTRANSFERASE, MITOCHONDRIAL"/>
    <property type="match status" value="1"/>
</dbReference>
<evidence type="ECO:0000256" key="7">
    <source>
        <dbReference type="ARBA" id="ARBA00023136"/>
    </source>
</evidence>
<evidence type="ECO:0000256" key="4">
    <source>
        <dbReference type="ARBA" id="ARBA00022679"/>
    </source>
</evidence>
<proteinExistence type="inferred from homology"/>
<feature type="transmembrane region" description="Helical" evidence="8">
    <location>
        <begin position="205"/>
        <end position="221"/>
    </location>
</feature>
<dbReference type="FunFam" id="1.20.120.1780:FF:000001">
    <property type="entry name" value="4-hydroxybenzoate octaprenyltransferase"/>
    <property type="match status" value="1"/>
</dbReference>
<reference evidence="9" key="1">
    <citation type="submission" date="2022-07" db="EMBL/GenBank/DDBJ databases">
        <title>Phylogenomic reconstructions and comparative analyses of Kickxellomycotina fungi.</title>
        <authorList>
            <person name="Reynolds N.K."/>
            <person name="Stajich J.E."/>
            <person name="Barry K."/>
            <person name="Grigoriev I.V."/>
            <person name="Crous P."/>
            <person name="Smith M.E."/>
        </authorList>
    </citation>
    <scope>NUCLEOTIDE SEQUENCE</scope>
    <source>
        <strain evidence="9">CBS 109367</strain>
    </source>
</reference>
<feature type="transmembrane region" description="Helical" evidence="8">
    <location>
        <begin position="168"/>
        <end position="184"/>
    </location>
</feature>
<evidence type="ECO:0000256" key="2">
    <source>
        <dbReference type="ARBA" id="ARBA00004141"/>
    </source>
</evidence>
<dbReference type="CDD" id="cd13959">
    <property type="entry name" value="PT_UbiA_COQ2"/>
    <property type="match status" value="1"/>
</dbReference>
<keyword evidence="4 9" id="KW-0808">Transferase</keyword>
<keyword evidence="6 8" id="KW-1133">Transmembrane helix</keyword>
<evidence type="ECO:0000256" key="5">
    <source>
        <dbReference type="ARBA" id="ARBA00022692"/>
    </source>
</evidence>
<dbReference type="Gene3D" id="1.20.120.1780">
    <property type="entry name" value="UbiA prenyltransferase"/>
    <property type="match status" value="1"/>
</dbReference>
<evidence type="ECO:0000313" key="9">
    <source>
        <dbReference type="EMBL" id="KAJ2681430.1"/>
    </source>
</evidence>
<dbReference type="EC" id="2.5.1.39" evidence="9"/>
<comment type="subcellular location">
    <subcellularLocation>
        <location evidence="2">Membrane</location>
        <topology evidence="2">Multi-pass membrane protein</topology>
    </subcellularLocation>
</comment>
<dbReference type="InterPro" id="IPR044878">
    <property type="entry name" value="UbiA_sf"/>
</dbReference>
<dbReference type="GO" id="GO:0008412">
    <property type="term" value="F:4-hydroxybenzoate polyprenyltransferase activity"/>
    <property type="evidence" value="ECO:0007669"/>
    <property type="project" value="UniProtKB-EC"/>
</dbReference>
<feature type="transmembrane region" description="Helical" evidence="8">
    <location>
        <begin position="144"/>
        <end position="162"/>
    </location>
</feature>